<keyword evidence="5 7" id="KW-1133">Transmembrane helix</keyword>
<evidence type="ECO:0000256" key="7">
    <source>
        <dbReference type="SAM" id="Phobius"/>
    </source>
</evidence>
<keyword evidence="4 7" id="KW-0812">Transmembrane</keyword>
<dbReference type="OrthoDB" id="927026at2"/>
<dbReference type="Proteomes" id="UP000288227">
    <property type="component" value="Unassembled WGS sequence"/>
</dbReference>
<evidence type="ECO:0000256" key="2">
    <source>
        <dbReference type="ARBA" id="ARBA00004141"/>
    </source>
</evidence>
<comment type="subcellular location">
    <subcellularLocation>
        <location evidence="2">Membrane</location>
        <topology evidence="2">Multi-pass membrane protein</topology>
    </subcellularLocation>
</comment>
<feature type="domain" description="Peptidase M50" evidence="8">
    <location>
        <begin position="49"/>
        <end position="145"/>
    </location>
</feature>
<keyword evidence="10" id="KW-1185">Reference proteome</keyword>
<dbReference type="GO" id="GO:0016020">
    <property type="term" value="C:membrane"/>
    <property type="evidence" value="ECO:0007669"/>
    <property type="project" value="UniProtKB-SubCell"/>
</dbReference>
<evidence type="ECO:0000256" key="4">
    <source>
        <dbReference type="ARBA" id="ARBA00022692"/>
    </source>
</evidence>
<dbReference type="GO" id="GO:0006508">
    <property type="term" value="P:proteolysis"/>
    <property type="evidence" value="ECO:0007669"/>
    <property type="project" value="InterPro"/>
</dbReference>
<dbReference type="AlphaFoldDB" id="A0A401U4U3"/>
<keyword evidence="6 7" id="KW-0472">Membrane</keyword>
<reference evidence="9 10" key="1">
    <citation type="submission" date="2018-11" db="EMBL/GenBank/DDBJ databases">
        <title>Chryseotalea sanarue gen. nov., sp., nov., a member of the family Cytophagaceae, isolated from a brackish lake in Hamamatsu Japan.</title>
        <authorList>
            <person name="Maejima Y."/>
            <person name="Iino T."/>
            <person name="Muraguchi Y."/>
            <person name="Fukuda K."/>
            <person name="Ohkuma M."/>
            <person name="Moriuchi R."/>
            <person name="Dohra H."/>
            <person name="Kimbara K."/>
            <person name="Shintani M."/>
        </authorList>
    </citation>
    <scope>NUCLEOTIDE SEQUENCE [LARGE SCALE GENOMIC DNA]</scope>
    <source>
        <strain evidence="9 10">Ys</strain>
    </source>
</reference>
<feature type="transmembrane region" description="Helical" evidence="7">
    <location>
        <begin position="37"/>
        <end position="59"/>
    </location>
</feature>
<comment type="caution">
    <text evidence="9">The sequence shown here is derived from an EMBL/GenBank/DDBJ whole genome shotgun (WGS) entry which is preliminary data.</text>
</comment>
<dbReference type="RefSeq" id="WP_127120587.1">
    <property type="nucleotide sequence ID" value="NZ_BHXQ01000001.1"/>
</dbReference>
<evidence type="ECO:0000259" key="8">
    <source>
        <dbReference type="Pfam" id="PF02163"/>
    </source>
</evidence>
<dbReference type="Pfam" id="PF02163">
    <property type="entry name" value="Peptidase_M50"/>
    <property type="match status" value="1"/>
</dbReference>
<dbReference type="CDD" id="cd05709">
    <property type="entry name" value="S2P-M50"/>
    <property type="match status" value="1"/>
</dbReference>
<evidence type="ECO:0000256" key="1">
    <source>
        <dbReference type="ARBA" id="ARBA00001947"/>
    </source>
</evidence>
<feature type="transmembrane region" description="Helical" evidence="7">
    <location>
        <begin position="121"/>
        <end position="146"/>
    </location>
</feature>
<dbReference type="InterPro" id="IPR008915">
    <property type="entry name" value="Peptidase_M50"/>
</dbReference>
<organism evidence="9 10">
    <name type="scientific">Chryseotalea sanaruensis</name>
    <dbReference type="NCBI Taxonomy" id="2482724"/>
    <lineage>
        <taxon>Bacteria</taxon>
        <taxon>Pseudomonadati</taxon>
        <taxon>Bacteroidota</taxon>
        <taxon>Cytophagia</taxon>
        <taxon>Cytophagales</taxon>
        <taxon>Chryseotaleaceae</taxon>
        <taxon>Chryseotalea</taxon>
    </lineage>
</organism>
<evidence type="ECO:0000256" key="6">
    <source>
        <dbReference type="ARBA" id="ARBA00023136"/>
    </source>
</evidence>
<feature type="transmembrane region" description="Helical" evidence="7">
    <location>
        <begin position="158"/>
        <end position="179"/>
    </location>
</feature>
<feature type="transmembrane region" description="Helical" evidence="7">
    <location>
        <begin position="12"/>
        <end position="31"/>
    </location>
</feature>
<sequence>MKYKKFKQIASIIILGSLGGLAGLFLARLGLKTAHSTPLPVVLAMAILFVPAFFFVVAVHEAGHAWAGIKMNFDFRTYIVGPLLWNKEPDGWKFKRNKNINTSGGLVICTPRGSQELTKRFSIFAAGGPIASLLLAVVAFTAHALLKSATPLPLVLHIVSNLLLLIAYLSIAIFVITAIPLHTGGFSSDGARILRLQRGGDTARFEVLLLKTISEGMGGTRPLLFNADELDEAKQLAVKLEAHMGLYIDYFLYQQAADQGNIEKAEAHLKDYLAQVDAIPEGLRASVWIDAAFFYAYYKKDLAKAESYFQQYKPSPMTGLMSVHAVSAAMAFLKEDWVNVRTHFNHAQDEMPKMMDQGMALVLQEKLNQMFAAIPYKE</sequence>
<name>A0A401U4U3_9BACT</name>
<comment type="cofactor">
    <cofactor evidence="1">
        <name>Zn(2+)</name>
        <dbReference type="ChEBI" id="CHEBI:29105"/>
    </cofactor>
</comment>
<accession>A0A401U4U3</accession>
<comment type="similarity">
    <text evidence="3">Belongs to the peptidase M50B family.</text>
</comment>
<proteinExistence type="inferred from homology"/>
<evidence type="ECO:0000256" key="5">
    <source>
        <dbReference type="ARBA" id="ARBA00022989"/>
    </source>
</evidence>
<evidence type="ECO:0000313" key="10">
    <source>
        <dbReference type="Proteomes" id="UP000288227"/>
    </source>
</evidence>
<gene>
    <name evidence="9" type="ORF">SanaruYs_01350</name>
</gene>
<evidence type="ECO:0000256" key="3">
    <source>
        <dbReference type="ARBA" id="ARBA00007931"/>
    </source>
</evidence>
<dbReference type="EMBL" id="BHXQ01000001">
    <property type="protein sequence ID" value="GCC49921.1"/>
    <property type="molecule type" value="Genomic_DNA"/>
</dbReference>
<evidence type="ECO:0000313" key="9">
    <source>
        <dbReference type="EMBL" id="GCC49921.1"/>
    </source>
</evidence>
<protein>
    <recommendedName>
        <fullName evidence="8">Peptidase M50 domain-containing protein</fullName>
    </recommendedName>
</protein>